<dbReference type="InterPro" id="IPR039498">
    <property type="entry name" value="NTP_transf_5"/>
</dbReference>
<reference evidence="1 2" key="1">
    <citation type="submission" date="2021-04" db="EMBL/GenBank/DDBJ databases">
        <title>Chitinophaga sp. nov., isolated from the rhizosphere soil.</title>
        <authorList>
            <person name="He S."/>
        </authorList>
    </citation>
    <scope>NUCLEOTIDE SEQUENCE [LARGE SCALE GENOMIC DNA]</scope>
    <source>
        <strain evidence="1 2">2R12</strain>
    </source>
</reference>
<accession>A0ABS5J986</accession>
<organism evidence="1 2">
    <name type="scientific">Chitinophaga hostae</name>
    <dbReference type="NCBI Taxonomy" id="2831022"/>
    <lineage>
        <taxon>Bacteria</taxon>
        <taxon>Pseudomonadati</taxon>
        <taxon>Bacteroidota</taxon>
        <taxon>Chitinophagia</taxon>
        <taxon>Chitinophagales</taxon>
        <taxon>Chitinophagaceae</taxon>
        <taxon>Chitinophaga</taxon>
    </lineage>
</organism>
<name>A0ABS5J986_9BACT</name>
<evidence type="ECO:0000313" key="2">
    <source>
        <dbReference type="Proteomes" id="UP000676386"/>
    </source>
</evidence>
<dbReference type="RefSeq" id="WP_211976939.1">
    <property type="nucleotide sequence ID" value="NZ_CBFHAM010000012.1"/>
</dbReference>
<comment type="caution">
    <text evidence="1">The sequence shown here is derived from an EMBL/GenBank/DDBJ whole genome shotgun (WGS) entry which is preliminary data.</text>
</comment>
<dbReference type="EMBL" id="JAGTXB010000025">
    <property type="protein sequence ID" value="MBS0031777.1"/>
    <property type="molecule type" value="Genomic_DNA"/>
</dbReference>
<protein>
    <submittedName>
        <fullName evidence="1">Nucleotidyltransferase family protein</fullName>
    </submittedName>
</protein>
<dbReference type="Pfam" id="PF14907">
    <property type="entry name" value="NTP_transf_5"/>
    <property type="match status" value="1"/>
</dbReference>
<gene>
    <name evidence="1" type="ORF">KE626_30880</name>
</gene>
<dbReference type="Proteomes" id="UP000676386">
    <property type="component" value="Unassembled WGS sequence"/>
</dbReference>
<sequence length="375" mass="44081">MKHNKEWKILEFICTSGGAADFGKHFTAILKDGVFWGELIEQAVRHKLLPTLGYYVCKYGKNEQGEFASYIPVQIGMHLEEAFLANRHKALVFKMKVREVASFLCENSIPFVCTKGLVLDATIYEEEGVRNFCVDVDFMIRQQDMAKVEQGLKHRGFEYGYYDHFQDKVAPFARQEMVLYRMNPDHLPPMSIGTHDAIYRGVTIDFSSKFTWHNSDFEVNQDDAFKENVQILLSRRIENSYISSFSPRYQFLFVLLHLFREAWFERWMEFENDVNLMKFSDIVRLWRHYQLVLKDGIFWEIVQKNNIEMPVLWVLQHLDGAFSLNILDDLGIAERVSDAWLSSTHQSSMDSGDGWDGNMRDRLAWKDRKDFLTRK</sequence>
<proteinExistence type="predicted"/>
<keyword evidence="2" id="KW-1185">Reference proteome</keyword>
<evidence type="ECO:0000313" key="1">
    <source>
        <dbReference type="EMBL" id="MBS0031777.1"/>
    </source>
</evidence>